<evidence type="ECO:0000256" key="1">
    <source>
        <dbReference type="SAM" id="MobiDB-lite"/>
    </source>
</evidence>
<evidence type="ECO:0000313" key="3">
    <source>
        <dbReference type="Proteomes" id="UP000887575"/>
    </source>
</evidence>
<sequence length="228" mass="26968">MRLRAFQSLLLLPLMVRGERDFLQWFGLKEDPSLPQKISEPQILMDKNFGQRPLRLFNTTENETLENQSNKVIRFEEDDPYWCYICIDQHGFNASPVLLAHMVQRRMRVPLPPSCNRDIYAYQVMCKGPCLVATYFRGEDFIGMLRDCAEKADFRSFDESDLRRIPDSQPRNIELGNNIHVEAMLCRGDYCNVGMNQTRGHRAPHDRMREDEFERADKRKRRGRQHQK</sequence>
<organism evidence="3 4">
    <name type="scientific">Mesorhabditis belari</name>
    <dbReference type="NCBI Taxonomy" id="2138241"/>
    <lineage>
        <taxon>Eukaryota</taxon>
        <taxon>Metazoa</taxon>
        <taxon>Ecdysozoa</taxon>
        <taxon>Nematoda</taxon>
        <taxon>Chromadorea</taxon>
        <taxon>Rhabditida</taxon>
        <taxon>Rhabditina</taxon>
        <taxon>Rhabditomorpha</taxon>
        <taxon>Rhabditoidea</taxon>
        <taxon>Rhabditidae</taxon>
        <taxon>Mesorhabditinae</taxon>
        <taxon>Mesorhabditis</taxon>
    </lineage>
</organism>
<name>A0AAF3EV21_9BILA</name>
<dbReference type="Proteomes" id="UP000887575">
    <property type="component" value="Unassembled WGS sequence"/>
</dbReference>
<feature type="region of interest" description="Disordered" evidence="1">
    <location>
        <begin position="197"/>
        <end position="228"/>
    </location>
</feature>
<feature type="compositionally biased region" description="Basic residues" evidence="1">
    <location>
        <begin position="218"/>
        <end position="228"/>
    </location>
</feature>
<feature type="compositionally biased region" description="Basic and acidic residues" evidence="1">
    <location>
        <begin position="203"/>
        <end position="217"/>
    </location>
</feature>
<accession>A0AAF3EV21</accession>
<evidence type="ECO:0000313" key="4">
    <source>
        <dbReference type="WBParaSite" id="MBELARI_LOCUS18043"/>
    </source>
</evidence>
<evidence type="ECO:0000256" key="2">
    <source>
        <dbReference type="SAM" id="SignalP"/>
    </source>
</evidence>
<keyword evidence="3" id="KW-1185">Reference proteome</keyword>
<feature type="signal peptide" evidence="2">
    <location>
        <begin position="1"/>
        <end position="18"/>
    </location>
</feature>
<reference evidence="4" key="1">
    <citation type="submission" date="2024-02" db="UniProtKB">
        <authorList>
            <consortium name="WormBaseParasite"/>
        </authorList>
    </citation>
    <scope>IDENTIFICATION</scope>
</reference>
<protein>
    <submittedName>
        <fullName evidence="4">Uncharacterized protein</fullName>
    </submittedName>
</protein>
<proteinExistence type="predicted"/>
<dbReference type="WBParaSite" id="MBELARI_LOCUS18043">
    <property type="protein sequence ID" value="MBELARI_LOCUS18043"/>
    <property type="gene ID" value="MBELARI_LOCUS18043"/>
</dbReference>
<keyword evidence="2" id="KW-0732">Signal</keyword>
<feature type="chain" id="PRO_5042039372" evidence="2">
    <location>
        <begin position="19"/>
        <end position="228"/>
    </location>
</feature>
<dbReference type="AlphaFoldDB" id="A0AAF3EV21"/>